<name>A0ABX1H266_9ACTN</name>
<dbReference type="EMBL" id="JAAWWP010000008">
    <property type="protein sequence ID" value="NKI42461.1"/>
    <property type="molecule type" value="Genomic_DNA"/>
</dbReference>
<gene>
    <name evidence="2" type="ORF">HFV08_14690</name>
</gene>
<dbReference type="Proteomes" id="UP000772196">
    <property type="component" value="Unassembled WGS sequence"/>
</dbReference>
<protein>
    <submittedName>
        <fullName evidence="2">Uncharacterized protein</fullName>
    </submittedName>
</protein>
<feature type="region of interest" description="Disordered" evidence="1">
    <location>
        <begin position="1"/>
        <end position="73"/>
    </location>
</feature>
<sequence>MTPPATRPGQGAPASPGHLVLSGHPVLSAHPVLSGHPDPAGRPAPPHRLDAADRRPASTPPSRSPAALPVEGP</sequence>
<keyword evidence="3" id="KW-1185">Reference proteome</keyword>
<dbReference type="RefSeq" id="WP_168539627.1">
    <property type="nucleotide sequence ID" value="NZ_JAAWWP010000008.1"/>
</dbReference>
<evidence type="ECO:0000256" key="1">
    <source>
        <dbReference type="SAM" id="MobiDB-lite"/>
    </source>
</evidence>
<feature type="compositionally biased region" description="Low complexity" evidence="1">
    <location>
        <begin position="64"/>
        <end position="73"/>
    </location>
</feature>
<evidence type="ECO:0000313" key="2">
    <source>
        <dbReference type="EMBL" id="NKI42461.1"/>
    </source>
</evidence>
<reference evidence="2 3" key="1">
    <citation type="submission" date="2020-04" db="EMBL/GenBank/DDBJ databases">
        <title>Phylogenetic Diversity and Antibacterial Activity against Ralstonia solanacearum of Endophytic Actinomycete Isolated from Moss.</title>
        <authorList>
            <person name="Zhuang X."/>
        </authorList>
    </citation>
    <scope>NUCLEOTIDE SEQUENCE [LARGE SCALE GENOMIC DNA]</scope>
    <source>
        <strain evidence="2 3">LD120</strain>
    </source>
</reference>
<comment type="caution">
    <text evidence="2">The sequence shown here is derived from an EMBL/GenBank/DDBJ whole genome shotgun (WGS) entry which is preliminary data.</text>
</comment>
<organism evidence="2 3">
    <name type="scientific">Streptomyces physcomitrii</name>
    <dbReference type="NCBI Taxonomy" id="2724184"/>
    <lineage>
        <taxon>Bacteria</taxon>
        <taxon>Bacillati</taxon>
        <taxon>Actinomycetota</taxon>
        <taxon>Actinomycetes</taxon>
        <taxon>Kitasatosporales</taxon>
        <taxon>Streptomycetaceae</taxon>
        <taxon>Streptomyces</taxon>
    </lineage>
</organism>
<feature type="compositionally biased region" description="Basic and acidic residues" evidence="1">
    <location>
        <begin position="47"/>
        <end position="56"/>
    </location>
</feature>
<accession>A0ABX1H266</accession>
<evidence type="ECO:0000313" key="3">
    <source>
        <dbReference type="Proteomes" id="UP000772196"/>
    </source>
</evidence>
<proteinExistence type="predicted"/>